<gene>
    <name evidence="1" type="ORF">NADFUDRAFT_68166</name>
</gene>
<proteinExistence type="predicted"/>
<organism evidence="1 2">
    <name type="scientific">Nadsonia fulvescens var. elongata DSM 6958</name>
    <dbReference type="NCBI Taxonomy" id="857566"/>
    <lineage>
        <taxon>Eukaryota</taxon>
        <taxon>Fungi</taxon>
        <taxon>Dikarya</taxon>
        <taxon>Ascomycota</taxon>
        <taxon>Saccharomycotina</taxon>
        <taxon>Dipodascomycetes</taxon>
        <taxon>Dipodascales</taxon>
        <taxon>Dipodascales incertae sedis</taxon>
        <taxon>Nadsonia</taxon>
    </lineage>
</organism>
<dbReference type="Proteomes" id="UP000095009">
    <property type="component" value="Unassembled WGS sequence"/>
</dbReference>
<accession>A0A1E3PQQ2</accession>
<evidence type="ECO:0000313" key="2">
    <source>
        <dbReference type="Proteomes" id="UP000095009"/>
    </source>
</evidence>
<evidence type="ECO:0000313" key="1">
    <source>
        <dbReference type="EMBL" id="ODQ67769.1"/>
    </source>
</evidence>
<reference evidence="1 2" key="1">
    <citation type="journal article" date="2016" name="Proc. Natl. Acad. Sci. U.S.A.">
        <title>Comparative genomics of biotechnologically important yeasts.</title>
        <authorList>
            <person name="Riley R."/>
            <person name="Haridas S."/>
            <person name="Wolfe K.H."/>
            <person name="Lopes M.R."/>
            <person name="Hittinger C.T."/>
            <person name="Goeker M."/>
            <person name="Salamov A.A."/>
            <person name="Wisecaver J.H."/>
            <person name="Long T.M."/>
            <person name="Calvey C.H."/>
            <person name="Aerts A.L."/>
            <person name="Barry K.W."/>
            <person name="Choi C."/>
            <person name="Clum A."/>
            <person name="Coughlan A.Y."/>
            <person name="Deshpande S."/>
            <person name="Douglass A.P."/>
            <person name="Hanson S.J."/>
            <person name="Klenk H.-P."/>
            <person name="LaButti K.M."/>
            <person name="Lapidus A."/>
            <person name="Lindquist E.A."/>
            <person name="Lipzen A.M."/>
            <person name="Meier-Kolthoff J.P."/>
            <person name="Ohm R.A."/>
            <person name="Otillar R.P."/>
            <person name="Pangilinan J.L."/>
            <person name="Peng Y."/>
            <person name="Rokas A."/>
            <person name="Rosa C.A."/>
            <person name="Scheuner C."/>
            <person name="Sibirny A.A."/>
            <person name="Slot J.C."/>
            <person name="Stielow J.B."/>
            <person name="Sun H."/>
            <person name="Kurtzman C.P."/>
            <person name="Blackwell M."/>
            <person name="Grigoriev I.V."/>
            <person name="Jeffries T.W."/>
        </authorList>
    </citation>
    <scope>NUCLEOTIDE SEQUENCE [LARGE SCALE GENOMIC DNA]</scope>
    <source>
        <strain evidence="1 2">DSM 6958</strain>
    </source>
</reference>
<protein>
    <submittedName>
        <fullName evidence="1">Uncharacterized protein</fullName>
    </submittedName>
</protein>
<dbReference type="EMBL" id="KV454406">
    <property type="protein sequence ID" value="ODQ67769.1"/>
    <property type="molecule type" value="Genomic_DNA"/>
</dbReference>
<name>A0A1E3PQQ2_9ASCO</name>
<keyword evidence="2" id="KW-1185">Reference proteome</keyword>
<sequence>MYSKFSEGSNQIDKEVLSFFGEDLYSHTQSMIQRISHRLSSNNHLVEKYKNILATFGSKIHLYAVY</sequence>
<dbReference type="AlphaFoldDB" id="A0A1E3PQQ2"/>